<sequence>METRWPGNPQGIWDTVDDDGSRLWVPSAESLPKWDSPRELLREYVIVPAWWQRAVLLFIALFVAAVALFSGGLGFDGNSTGPVRRVLAVVLMVLVVGSVLAAAWHFVYREIRWRRMRAESLAQASETLRDHGVPIWGLLVGKVRLGDRTSGPNGTPDDIQFMFDLRVPRETLRRQRAVVTAWVDAVAVADTNVPNELGAAFDGRFSVHCADVFGERLRGVWMWRKASVLPYEVLGLSYVDPRVAEEFTDDDAVFLRRTPRELRRLSRMANA</sequence>
<dbReference type="Proteomes" id="UP000204221">
    <property type="component" value="Chromosome"/>
</dbReference>
<feature type="transmembrane region" description="Helical" evidence="1">
    <location>
        <begin position="54"/>
        <end position="75"/>
    </location>
</feature>
<evidence type="ECO:0000256" key="1">
    <source>
        <dbReference type="SAM" id="Phobius"/>
    </source>
</evidence>
<protein>
    <submittedName>
        <fullName evidence="2">Uncharacterized protein</fullName>
    </submittedName>
</protein>
<name>A0A221W5Q2_9PSEU</name>
<dbReference type="KEGG" id="ahg:AHOG_17085"/>
<gene>
    <name evidence="2" type="ORF">AHOG_17085</name>
</gene>
<dbReference type="AlphaFoldDB" id="A0A221W5Q2"/>
<evidence type="ECO:0000313" key="2">
    <source>
        <dbReference type="EMBL" id="ASO21043.1"/>
    </source>
</evidence>
<feature type="transmembrane region" description="Helical" evidence="1">
    <location>
        <begin position="87"/>
        <end position="107"/>
    </location>
</feature>
<proteinExistence type="predicted"/>
<keyword evidence="3" id="KW-1185">Reference proteome</keyword>
<keyword evidence="1" id="KW-1133">Transmembrane helix</keyword>
<reference evidence="2 3" key="1">
    <citation type="submission" date="2017-07" db="EMBL/GenBank/DDBJ databases">
        <title>Complete genome sequence of Actinoalloteichus hoggarensis DSM 45943, type strain of Actinoalloteichus hoggarensis.</title>
        <authorList>
            <person name="Ruckert C."/>
            <person name="Nouioui I."/>
            <person name="Willmese J."/>
            <person name="van Wezel G."/>
            <person name="Klenk H.-P."/>
            <person name="Kalinowski J."/>
            <person name="Zotchev S.B."/>
        </authorList>
    </citation>
    <scope>NUCLEOTIDE SEQUENCE [LARGE SCALE GENOMIC DNA]</scope>
    <source>
        <strain evidence="2 3">DSM 45943</strain>
    </source>
</reference>
<organism evidence="2 3">
    <name type="scientific">Actinoalloteichus hoggarensis</name>
    <dbReference type="NCBI Taxonomy" id="1470176"/>
    <lineage>
        <taxon>Bacteria</taxon>
        <taxon>Bacillati</taxon>
        <taxon>Actinomycetota</taxon>
        <taxon>Actinomycetes</taxon>
        <taxon>Pseudonocardiales</taxon>
        <taxon>Pseudonocardiaceae</taxon>
        <taxon>Actinoalloteichus</taxon>
    </lineage>
</organism>
<keyword evidence="1" id="KW-0812">Transmembrane</keyword>
<dbReference type="EMBL" id="CP022521">
    <property type="protein sequence ID" value="ASO21043.1"/>
    <property type="molecule type" value="Genomic_DNA"/>
</dbReference>
<evidence type="ECO:0000313" key="3">
    <source>
        <dbReference type="Proteomes" id="UP000204221"/>
    </source>
</evidence>
<keyword evidence="1" id="KW-0472">Membrane</keyword>
<accession>A0A221W5Q2</accession>